<dbReference type="EMBL" id="FX115704">
    <property type="protein sequence ID" value="BAJ77807.1"/>
    <property type="molecule type" value="mRNA"/>
</dbReference>
<dbReference type="AlphaFoldDB" id="F0X549"/>
<organism evidence="1">
    <name type="scientific">Cryptosporidium parvum</name>
    <dbReference type="NCBI Taxonomy" id="5807"/>
    <lineage>
        <taxon>Eukaryota</taxon>
        <taxon>Sar</taxon>
        <taxon>Alveolata</taxon>
        <taxon>Apicomplexa</taxon>
        <taxon>Conoidasida</taxon>
        <taxon>Coccidia</taxon>
        <taxon>Eucoccidiorida</taxon>
        <taxon>Eimeriorina</taxon>
        <taxon>Cryptosporidiidae</taxon>
        <taxon>Cryptosporidium</taxon>
    </lineage>
</organism>
<evidence type="ECO:0000313" key="1">
    <source>
        <dbReference type="EMBL" id="BAJ77720.1"/>
    </source>
</evidence>
<protein>
    <submittedName>
        <fullName evidence="1">Uncharacterized protein</fullName>
    </submittedName>
</protein>
<reference evidence="1" key="1">
    <citation type="submission" date="2011-02" db="EMBL/GenBank/DDBJ databases">
        <title>Construction and analysis of full-length cDNA library of Cryptosporidium parvum.</title>
        <authorList>
            <person name="Yamagishi J."/>
            <person name="Wakaguri H."/>
            <person name="Sugano S."/>
            <person name="Kawano S."/>
            <person name="Fujisaki K."/>
            <person name="Sugimoto C."/>
            <person name="Watanabe J."/>
            <person name="Suzuki Y."/>
            <person name="Kimata I."/>
            <person name="Xuan X."/>
        </authorList>
    </citation>
    <scope>NUCLEOTIDE SEQUENCE</scope>
    <source>
        <strain evidence="1">HNJ-1</strain>
    </source>
</reference>
<dbReference type="EMBL" id="FX115617">
    <property type="protein sequence ID" value="BAJ77720.1"/>
    <property type="molecule type" value="mRNA"/>
</dbReference>
<proteinExistence type="evidence at transcript level"/>
<sequence length="29" mass="3516">MYDFEVLIMHNSLGFVCMHYCGQLERDTY</sequence>
<name>F0X549_CRYPV</name>
<accession>F0X549</accession>